<accession>A0ACD4CCQ9</accession>
<dbReference type="Proteomes" id="UP001064027">
    <property type="component" value="Chromosome"/>
</dbReference>
<sequence length="79" mass="8677">MKWQVSLIAAISLLLIGLLIYLGPFRQSLFLQALFLFFSTVMAHAAYKNRSSIAFCILSIGAVVSLGSIVIIIINNFTI</sequence>
<gene>
    <name evidence="1" type="ORF">N5C46_09635</name>
</gene>
<protein>
    <submittedName>
        <fullName evidence="1">Uncharacterized protein</fullName>
    </submittedName>
</protein>
<organism evidence="1 2">
    <name type="scientific">Rossellomorea vietnamensis</name>
    <dbReference type="NCBI Taxonomy" id="218284"/>
    <lineage>
        <taxon>Bacteria</taxon>
        <taxon>Bacillati</taxon>
        <taxon>Bacillota</taxon>
        <taxon>Bacilli</taxon>
        <taxon>Bacillales</taxon>
        <taxon>Bacillaceae</taxon>
        <taxon>Rossellomorea</taxon>
    </lineage>
</organism>
<proteinExistence type="predicted"/>
<reference evidence="1" key="1">
    <citation type="submission" date="2022-09" db="EMBL/GenBank/DDBJ databases">
        <title>Complete genome sequence of Rossellomorea vietnamensis strain RL-WG62, a newly isolated PGPR with the potential for plant salinity stress alleviation.</title>
        <authorList>
            <person name="Ren L."/>
            <person name="Wang G."/>
            <person name="Hu H."/>
        </authorList>
    </citation>
    <scope>NUCLEOTIDE SEQUENCE</scope>
    <source>
        <strain evidence="1">RL-WG62</strain>
    </source>
</reference>
<evidence type="ECO:0000313" key="2">
    <source>
        <dbReference type="Proteomes" id="UP001064027"/>
    </source>
</evidence>
<keyword evidence="2" id="KW-1185">Reference proteome</keyword>
<name>A0ACD4CCQ9_9BACI</name>
<dbReference type="EMBL" id="CP104558">
    <property type="protein sequence ID" value="UXH46282.1"/>
    <property type="molecule type" value="Genomic_DNA"/>
</dbReference>
<evidence type="ECO:0000313" key="1">
    <source>
        <dbReference type="EMBL" id="UXH46282.1"/>
    </source>
</evidence>